<dbReference type="Gene3D" id="3.40.50.720">
    <property type="entry name" value="NAD(P)-binding Rossmann-like Domain"/>
    <property type="match status" value="1"/>
</dbReference>
<keyword evidence="3" id="KW-1185">Reference proteome</keyword>
<dbReference type="SUPFAM" id="SSF51735">
    <property type="entry name" value="NAD(P)-binding Rossmann-fold domains"/>
    <property type="match status" value="1"/>
</dbReference>
<dbReference type="Pfam" id="PF01370">
    <property type="entry name" value="Epimerase"/>
    <property type="match status" value="1"/>
</dbReference>
<feature type="domain" description="NAD-dependent epimerase/dehydratase" evidence="1">
    <location>
        <begin position="14"/>
        <end position="170"/>
    </location>
</feature>
<dbReference type="Proteomes" id="UP000007350">
    <property type="component" value="Unassembled WGS sequence"/>
</dbReference>
<dbReference type="OrthoDB" id="16464at2759"/>
<dbReference type="GO" id="GO:0006556">
    <property type="term" value="P:S-adenosylmethionine biosynthetic process"/>
    <property type="evidence" value="ECO:0007669"/>
    <property type="project" value="TreeGrafter"/>
</dbReference>
<reference evidence="2 3" key="1">
    <citation type="journal article" date="2012" name="BMC Genomics">
        <title>Comparative genomic analysis of human infective Trypanosoma cruzi lineages with the bat-restricted subspecies T. cruzi marinkellei.</title>
        <authorList>
            <person name="Franzen O."/>
            <person name="Talavera-Lopez C."/>
            <person name="Ochaya S."/>
            <person name="Butler C.E."/>
            <person name="Messenger L.A."/>
            <person name="Lewis M.D."/>
            <person name="Llewellyn M.S."/>
            <person name="Marinkelle C.J."/>
            <person name="Tyler K.M."/>
            <person name="Miles M.A."/>
            <person name="Andersson B."/>
        </authorList>
    </citation>
    <scope>NUCLEOTIDE SEQUENCE [LARGE SCALE GENOMIC DNA]</scope>
    <source>
        <strain evidence="2 3">B7</strain>
    </source>
</reference>
<dbReference type="InterPro" id="IPR005913">
    <property type="entry name" value="dTDP_dehydrorham_reduct"/>
</dbReference>
<comment type="caution">
    <text evidence="2">The sequence shown here is derived from an EMBL/GenBank/DDBJ whole genome shotgun (WGS) entry which is preliminary data.</text>
</comment>
<sequence>MKEEGEEKVKVRFLVWGHKGWIGQSFMQLLELSGFEAHGAASRADDVVAVEEEIQKIQPDRVISLIGRTSGGSYLTIDYLEQSGKLMENMRDNLWAPVVLAQICSKYGVHFTYLGTGCIFHYDETVHTMRGKDGFDEAAVPNFFGSSYSTVKGYTDRLMHLLFNSTTLNARIRMPISADDNPKNFITKIANYEKVVNIPNSMTVLPVMLPILMKLSLNKVTGTINLTNPGAISHNEVLELYKRHVDADYTYENFSIEEQNRILLSKRSNNLLDTSRLQQMFPQVDDIHTAVEKICVEMAKNFPRGIVKRRMGTTEKGA</sequence>
<dbReference type="PANTHER" id="PTHR10491:SF4">
    <property type="entry name" value="METHIONINE ADENOSYLTRANSFERASE 2 SUBUNIT BETA"/>
    <property type="match status" value="1"/>
</dbReference>
<dbReference type="InterPro" id="IPR001509">
    <property type="entry name" value="Epimerase_deHydtase"/>
</dbReference>
<dbReference type="AlphaFoldDB" id="K2MFA6"/>
<dbReference type="GO" id="GO:0048269">
    <property type="term" value="C:methionine adenosyltransferase complex"/>
    <property type="evidence" value="ECO:0007669"/>
    <property type="project" value="TreeGrafter"/>
</dbReference>
<evidence type="ECO:0000259" key="1">
    <source>
        <dbReference type="Pfam" id="PF01370"/>
    </source>
</evidence>
<proteinExistence type="predicted"/>
<gene>
    <name evidence="2" type="ORF">MOQ_002402</name>
</gene>
<name>K2MFA6_TRYCR</name>
<protein>
    <recommendedName>
        <fullName evidence="1">NAD-dependent epimerase/dehydratase domain-containing protein</fullName>
    </recommendedName>
</protein>
<dbReference type="EMBL" id="AHKC01009016">
    <property type="protein sequence ID" value="EKF33998.1"/>
    <property type="molecule type" value="Genomic_DNA"/>
</dbReference>
<accession>K2MFA6</accession>
<dbReference type="InterPro" id="IPR036291">
    <property type="entry name" value="NAD(P)-bd_dom_sf"/>
</dbReference>
<evidence type="ECO:0000313" key="2">
    <source>
        <dbReference type="EMBL" id="EKF33998.1"/>
    </source>
</evidence>
<dbReference type="PANTHER" id="PTHR10491">
    <property type="entry name" value="DTDP-4-DEHYDRORHAMNOSE REDUCTASE"/>
    <property type="match status" value="1"/>
</dbReference>
<evidence type="ECO:0000313" key="3">
    <source>
        <dbReference type="Proteomes" id="UP000007350"/>
    </source>
</evidence>
<dbReference type="GO" id="GO:0048270">
    <property type="term" value="F:methionine adenosyltransferase regulator activity"/>
    <property type="evidence" value="ECO:0007669"/>
    <property type="project" value="TreeGrafter"/>
</dbReference>
<organism evidence="2 3">
    <name type="scientific">Trypanosoma cruzi marinkellei</name>
    <dbReference type="NCBI Taxonomy" id="85056"/>
    <lineage>
        <taxon>Eukaryota</taxon>
        <taxon>Discoba</taxon>
        <taxon>Euglenozoa</taxon>
        <taxon>Kinetoplastea</taxon>
        <taxon>Metakinetoplastina</taxon>
        <taxon>Trypanosomatida</taxon>
        <taxon>Trypanosomatidae</taxon>
        <taxon>Trypanosoma</taxon>
        <taxon>Schizotrypanum</taxon>
    </lineage>
</organism>